<comment type="caution">
    <text evidence="2">The sequence shown here is derived from an EMBL/GenBank/DDBJ whole genome shotgun (WGS) entry which is preliminary data.</text>
</comment>
<evidence type="ECO:0000256" key="1">
    <source>
        <dbReference type="SAM" id="SignalP"/>
    </source>
</evidence>
<evidence type="ECO:0000313" key="3">
    <source>
        <dbReference type="Proteomes" id="UP000178529"/>
    </source>
</evidence>
<name>A0A1G2R7B1_9BACT</name>
<proteinExistence type="predicted"/>
<gene>
    <name evidence="2" type="ORF">A3J68_01465</name>
</gene>
<dbReference type="PROSITE" id="PS51257">
    <property type="entry name" value="PROKAR_LIPOPROTEIN"/>
    <property type="match status" value="1"/>
</dbReference>
<evidence type="ECO:0008006" key="4">
    <source>
        <dbReference type="Google" id="ProtNLM"/>
    </source>
</evidence>
<dbReference type="Proteomes" id="UP000178529">
    <property type="component" value="Unassembled WGS sequence"/>
</dbReference>
<organism evidence="2 3">
    <name type="scientific">Candidatus Wildermuthbacteria bacterium RIFCSPHIGHO2_02_FULL_48_16</name>
    <dbReference type="NCBI Taxonomy" id="1802453"/>
    <lineage>
        <taxon>Bacteria</taxon>
        <taxon>Candidatus Wildermuthiibacteriota</taxon>
    </lineage>
</organism>
<sequence>MIRFILAVLLSFLVLSTACGKTLATIVPDPPPEPCESAKGFNRATYYTVAYNRTTTNEEATDTVVWSFSDEGVRYPKKKDFQCFHAIVDGTKIARTDRLEDDRLIFVFPAPIAKGPHQIYILGVVYSREKS</sequence>
<dbReference type="EMBL" id="MHTY01000025">
    <property type="protein sequence ID" value="OHA68448.1"/>
    <property type="molecule type" value="Genomic_DNA"/>
</dbReference>
<feature type="signal peptide" evidence="1">
    <location>
        <begin position="1"/>
        <end position="20"/>
    </location>
</feature>
<accession>A0A1G2R7B1</accession>
<feature type="chain" id="PRO_5009584228" description="Lipoprotein" evidence="1">
    <location>
        <begin position="21"/>
        <end position="131"/>
    </location>
</feature>
<evidence type="ECO:0000313" key="2">
    <source>
        <dbReference type="EMBL" id="OHA68448.1"/>
    </source>
</evidence>
<dbReference type="AlphaFoldDB" id="A0A1G2R7B1"/>
<protein>
    <recommendedName>
        <fullName evidence="4">Lipoprotein</fullName>
    </recommendedName>
</protein>
<keyword evidence="1" id="KW-0732">Signal</keyword>
<reference evidence="2 3" key="1">
    <citation type="journal article" date="2016" name="Nat. Commun.">
        <title>Thousands of microbial genomes shed light on interconnected biogeochemical processes in an aquifer system.</title>
        <authorList>
            <person name="Anantharaman K."/>
            <person name="Brown C.T."/>
            <person name="Hug L.A."/>
            <person name="Sharon I."/>
            <person name="Castelle C.J."/>
            <person name="Probst A.J."/>
            <person name="Thomas B.C."/>
            <person name="Singh A."/>
            <person name="Wilkins M.J."/>
            <person name="Karaoz U."/>
            <person name="Brodie E.L."/>
            <person name="Williams K.H."/>
            <person name="Hubbard S.S."/>
            <person name="Banfield J.F."/>
        </authorList>
    </citation>
    <scope>NUCLEOTIDE SEQUENCE [LARGE SCALE GENOMIC DNA]</scope>
</reference>